<evidence type="ECO:0000259" key="7">
    <source>
        <dbReference type="Pfam" id="PF00150"/>
    </source>
</evidence>
<evidence type="ECO:0000256" key="1">
    <source>
        <dbReference type="ARBA" id="ARBA00005641"/>
    </source>
</evidence>
<dbReference type="PANTHER" id="PTHR31297:SF13">
    <property type="entry name" value="PUTATIVE-RELATED"/>
    <property type="match status" value="1"/>
</dbReference>
<dbReference type="InterPro" id="IPR050386">
    <property type="entry name" value="Glycosyl_hydrolase_5"/>
</dbReference>
<dbReference type="AlphaFoldDB" id="A0A9P7ZV13"/>
<dbReference type="InterPro" id="IPR017853">
    <property type="entry name" value="GH"/>
</dbReference>
<dbReference type="GeneID" id="70289933"/>
<dbReference type="GO" id="GO:0009986">
    <property type="term" value="C:cell surface"/>
    <property type="evidence" value="ECO:0007669"/>
    <property type="project" value="TreeGrafter"/>
</dbReference>
<feature type="domain" description="Glycoside hydrolase family 5" evidence="7">
    <location>
        <begin position="112"/>
        <end position="378"/>
    </location>
</feature>
<keyword evidence="4" id="KW-0961">Cell wall biogenesis/degradation</keyword>
<keyword evidence="9" id="KW-1185">Reference proteome</keyword>
<accession>A0A9P7ZV13</accession>
<dbReference type="GO" id="GO:0008422">
    <property type="term" value="F:beta-glucosidase activity"/>
    <property type="evidence" value="ECO:0007669"/>
    <property type="project" value="TreeGrafter"/>
</dbReference>
<comment type="similarity">
    <text evidence="1 5">Belongs to the glycosyl hydrolase 5 (cellulase A) family.</text>
</comment>
<feature type="region of interest" description="Disordered" evidence="6">
    <location>
        <begin position="1"/>
        <end position="32"/>
    </location>
</feature>
<dbReference type="FunFam" id="3.20.20.80:FF:000130">
    <property type="entry name" value="Endoglucanase C"/>
    <property type="match status" value="1"/>
</dbReference>
<dbReference type="GO" id="GO:0005576">
    <property type="term" value="C:extracellular region"/>
    <property type="evidence" value="ECO:0007669"/>
    <property type="project" value="TreeGrafter"/>
</dbReference>
<protein>
    <submittedName>
        <fullName evidence="8">Glycoside hydrolase superfamily</fullName>
    </submittedName>
</protein>
<dbReference type="Gene3D" id="3.20.20.80">
    <property type="entry name" value="Glycosidases"/>
    <property type="match status" value="1"/>
</dbReference>
<organism evidence="8 9">
    <name type="scientific">Emericellopsis atlantica</name>
    <dbReference type="NCBI Taxonomy" id="2614577"/>
    <lineage>
        <taxon>Eukaryota</taxon>
        <taxon>Fungi</taxon>
        <taxon>Dikarya</taxon>
        <taxon>Ascomycota</taxon>
        <taxon>Pezizomycotina</taxon>
        <taxon>Sordariomycetes</taxon>
        <taxon>Hypocreomycetidae</taxon>
        <taxon>Hypocreales</taxon>
        <taxon>Bionectriaceae</taxon>
        <taxon>Emericellopsis</taxon>
    </lineage>
</organism>
<feature type="compositionally biased region" description="Polar residues" evidence="6">
    <location>
        <begin position="1"/>
        <end position="11"/>
    </location>
</feature>
<gene>
    <name evidence="8" type="ORF">F5Z01DRAFT_322139</name>
</gene>
<dbReference type="RefSeq" id="XP_046122092.1">
    <property type="nucleotide sequence ID" value="XM_046259030.1"/>
</dbReference>
<evidence type="ECO:0000256" key="4">
    <source>
        <dbReference type="ARBA" id="ARBA00023316"/>
    </source>
</evidence>
<dbReference type="SUPFAM" id="SSF51445">
    <property type="entry name" value="(Trans)glycosidases"/>
    <property type="match status" value="1"/>
</dbReference>
<keyword evidence="3 5" id="KW-0326">Glycosidase</keyword>
<sequence length="516" mass="58645">MPNHHLFTSPNYPLPPITKQHSPTMGSIPASGSSDPCKMLRVDGSRIVNAAGETVILKGAGVGGCLNMENFITGYAGHEHEHRAQMAEVLGEARSQFFFDRLIHHFFSDDDAAYFASLGLNCIRIPINHRHFMDDMNPSTIRPEGFKLVDRIVDVCAKHNLYTILDLHTVPGGQNQDWHSDSGLSRAMFWEFKDLQDRAIQLWEALAEHYKGNPYVAGYNPLNEPADPYKATNGHHGARLVAWYERCERAIRAIDPDHILFVDGNTYAMDFRAFPEKTLPNTVYAIHDYSMLGFPISEQYEGTDAQNKALRQQLDRKVEYMRSKNVPVWNGEFGPVYASAQNAGSEMEAAAINAKRIGLLRAQLKNYAADSISWSIWLYKDIGYQGMVYVDPSSPYMKLIQPFVDKKQALGLDFWGVVNKEGVKHLYEPFVNGLRETVPEPFRNKKYPKIWNFDRHVERVVRECLMSEYAGWELAELFRGKTEEELEELAASFAFKNCKGREQLNETLRLDAAGKL</sequence>
<evidence type="ECO:0000256" key="2">
    <source>
        <dbReference type="ARBA" id="ARBA00022801"/>
    </source>
</evidence>
<proteinExistence type="inferred from homology"/>
<evidence type="ECO:0000256" key="3">
    <source>
        <dbReference type="ARBA" id="ARBA00023295"/>
    </source>
</evidence>
<evidence type="ECO:0000256" key="6">
    <source>
        <dbReference type="SAM" id="MobiDB-lite"/>
    </source>
</evidence>
<comment type="caution">
    <text evidence="8">The sequence shown here is derived from an EMBL/GenBank/DDBJ whole genome shotgun (WGS) entry which is preliminary data.</text>
</comment>
<evidence type="ECO:0000313" key="8">
    <source>
        <dbReference type="EMBL" id="KAG9258168.1"/>
    </source>
</evidence>
<dbReference type="InterPro" id="IPR001547">
    <property type="entry name" value="Glyco_hydro_5"/>
</dbReference>
<dbReference type="PANTHER" id="PTHR31297">
    <property type="entry name" value="GLUCAN ENDO-1,6-BETA-GLUCOSIDASE B"/>
    <property type="match status" value="1"/>
</dbReference>
<dbReference type="GO" id="GO:0071555">
    <property type="term" value="P:cell wall organization"/>
    <property type="evidence" value="ECO:0007669"/>
    <property type="project" value="UniProtKB-KW"/>
</dbReference>
<dbReference type="OrthoDB" id="1887033at2759"/>
<name>A0A9P7ZV13_9HYPO</name>
<reference evidence="8" key="1">
    <citation type="journal article" date="2021" name="IMA Fungus">
        <title>Genomic characterization of three marine fungi, including Emericellopsis atlantica sp. nov. with signatures of a generalist lifestyle and marine biomass degradation.</title>
        <authorList>
            <person name="Hagestad O.C."/>
            <person name="Hou L."/>
            <person name="Andersen J.H."/>
            <person name="Hansen E.H."/>
            <person name="Altermark B."/>
            <person name="Li C."/>
            <person name="Kuhnert E."/>
            <person name="Cox R.J."/>
            <person name="Crous P.W."/>
            <person name="Spatafora J.W."/>
            <person name="Lail K."/>
            <person name="Amirebrahimi M."/>
            <person name="Lipzen A."/>
            <person name="Pangilinan J."/>
            <person name="Andreopoulos W."/>
            <person name="Hayes R.D."/>
            <person name="Ng V."/>
            <person name="Grigoriev I.V."/>
            <person name="Jackson S.A."/>
            <person name="Sutton T.D.S."/>
            <person name="Dobson A.D.W."/>
            <person name="Rama T."/>
        </authorList>
    </citation>
    <scope>NUCLEOTIDE SEQUENCE</scope>
    <source>
        <strain evidence="8">TS7</strain>
    </source>
</reference>
<dbReference type="GO" id="GO:0009251">
    <property type="term" value="P:glucan catabolic process"/>
    <property type="evidence" value="ECO:0007669"/>
    <property type="project" value="TreeGrafter"/>
</dbReference>
<dbReference type="EMBL" id="MU251244">
    <property type="protein sequence ID" value="KAG9258168.1"/>
    <property type="molecule type" value="Genomic_DNA"/>
</dbReference>
<dbReference type="Pfam" id="PF00150">
    <property type="entry name" value="Cellulase"/>
    <property type="match status" value="1"/>
</dbReference>
<evidence type="ECO:0000313" key="9">
    <source>
        <dbReference type="Proteomes" id="UP000887229"/>
    </source>
</evidence>
<dbReference type="Proteomes" id="UP000887229">
    <property type="component" value="Unassembled WGS sequence"/>
</dbReference>
<evidence type="ECO:0000256" key="5">
    <source>
        <dbReference type="RuleBase" id="RU361153"/>
    </source>
</evidence>
<keyword evidence="2 5" id="KW-0378">Hydrolase</keyword>
<feature type="compositionally biased region" description="Polar residues" evidence="6">
    <location>
        <begin position="19"/>
        <end position="32"/>
    </location>
</feature>